<evidence type="ECO:0000256" key="2">
    <source>
        <dbReference type="ARBA" id="ARBA00022448"/>
    </source>
</evidence>
<gene>
    <name evidence="5" type="ORF">METZ01_LOCUS337703</name>
</gene>
<sequence>MPKETAGITKHGSSLWKDARHRMAQNKFAMASLGVIALMILFCFVFAWFCKDPNKVNLVNKFAPSSGEHWFGTDALGRDLFARILYGGQVSIL</sequence>
<accession>A0A382QH47</accession>
<comment type="subcellular location">
    <subcellularLocation>
        <location evidence="1">Cell membrane</location>
        <topology evidence="1">Multi-pass membrane protein</topology>
    </subcellularLocation>
</comment>
<organism evidence="5">
    <name type="scientific">marine metagenome</name>
    <dbReference type="NCBI Taxonomy" id="408172"/>
    <lineage>
        <taxon>unclassified sequences</taxon>
        <taxon>metagenomes</taxon>
        <taxon>ecological metagenomes</taxon>
    </lineage>
</organism>
<dbReference type="InterPro" id="IPR050366">
    <property type="entry name" value="BP-dependent_transpt_permease"/>
</dbReference>
<name>A0A382QH47_9ZZZZ</name>
<dbReference type="EMBL" id="UINC01114501">
    <property type="protein sequence ID" value="SVC84849.1"/>
    <property type="molecule type" value="Genomic_DNA"/>
</dbReference>
<proteinExistence type="predicted"/>
<dbReference type="InterPro" id="IPR025966">
    <property type="entry name" value="OppC_N"/>
</dbReference>
<dbReference type="PANTHER" id="PTHR43386">
    <property type="entry name" value="OLIGOPEPTIDE TRANSPORT SYSTEM PERMEASE PROTEIN APPC"/>
    <property type="match status" value="1"/>
</dbReference>
<evidence type="ECO:0000259" key="4">
    <source>
        <dbReference type="Pfam" id="PF12911"/>
    </source>
</evidence>
<reference evidence="5" key="1">
    <citation type="submission" date="2018-05" db="EMBL/GenBank/DDBJ databases">
        <authorList>
            <person name="Lanie J.A."/>
            <person name="Ng W.-L."/>
            <person name="Kazmierczak K.M."/>
            <person name="Andrzejewski T.M."/>
            <person name="Davidsen T.M."/>
            <person name="Wayne K.J."/>
            <person name="Tettelin H."/>
            <person name="Glass J.I."/>
            <person name="Rusch D."/>
            <person name="Podicherti R."/>
            <person name="Tsui H.-C.T."/>
            <person name="Winkler M.E."/>
        </authorList>
    </citation>
    <scope>NUCLEOTIDE SEQUENCE</scope>
</reference>
<evidence type="ECO:0000256" key="3">
    <source>
        <dbReference type="SAM" id="Phobius"/>
    </source>
</evidence>
<keyword evidence="3" id="KW-0472">Membrane</keyword>
<dbReference type="GO" id="GO:0005886">
    <property type="term" value="C:plasma membrane"/>
    <property type="evidence" value="ECO:0007669"/>
    <property type="project" value="UniProtKB-SubCell"/>
</dbReference>
<dbReference type="PANTHER" id="PTHR43386:SF1">
    <property type="entry name" value="D,D-DIPEPTIDE TRANSPORT SYSTEM PERMEASE PROTEIN DDPC-RELATED"/>
    <property type="match status" value="1"/>
</dbReference>
<evidence type="ECO:0000256" key="1">
    <source>
        <dbReference type="ARBA" id="ARBA00004651"/>
    </source>
</evidence>
<keyword evidence="3" id="KW-1133">Transmembrane helix</keyword>
<evidence type="ECO:0000313" key="5">
    <source>
        <dbReference type="EMBL" id="SVC84849.1"/>
    </source>
</evidence>
<dbReference type="Pfam" id="PF12911">
    <property type="entry name" value="OppC_N"/>
    <property type="match status" value="1"/>
</dbReference>
<keyword evidence="2" id="KW-0813">Transport</keyword>
<keyword evidence="3" id="KW-0812">Transmembrane</keyword>
<dbReference type="AlphaFoldDB" id="A0A382QH47"/>
<protein>
    <recommendedName>
        <fullName evidence="4">Oligopeptide transport permease C-like N-terminal domain-containing protein</fullName>
    </recommendedName>
</protein>
<feature type="transmembrane region" description="Helical" evidence="3">
    <location>
        <begin position="28"/>
        <end position="49"/>
    </location>
</feature>
<feature type="non-terminal residue" evidence="5">
    <location>
        <position position="93"/>
    </location>
</feature>
<feature type="domain" description="Oligopeptide transport permease C-like N-terminal" evidence="4">
    <location>
        <begin position="14"/>
        <end position="63"/>
    </location>
</feature>